<dbReference type="Proteomes" id="UP000183413">
    <property type="component" value="Unassembled WGS sequence"/>
</dbReference>
<sequence length="231" mass="26202">MTVREPWLDEIAAARHGLDRSSTAARVADLLRAQITDGRLVPGTRLPDKELAKAMDVSRNTMREAFQMLVKERLLVHEFNRGTFVRRVPADDLADLYRVRRLLECEAVRDAADGAPAALGRVEAAVLEGERASAAGNWKDVGTADILFHKAIVALMDSPRAYEVIEHLLAEMRLVFHEMGSPREFHEPYLARNRRLYDLMARGDFAEAERELRSYLDDAEEQLTKAYREKA</sequence>
<dbReference type="AlphaFoldDB" id="A0A1I4ZFX9"/>
<dbReference type="CDD" id="cd07377">
    <property type="entry name" value="WHTH_GntR"/>
    <property type="match status" value="1"/>
</dbReference>
<protein>
    <submittedName>
        <fullName evidence="5">DNA-binding transcriptional regulator, GntR family</fullName>
    </submittedName>
</protein>
<name>A0A1I4ZFX9_9ACTN</name>
<dbReference type="Gene3D" id="1.20.120.530">
    <property type="entry name" value="GntR ligand-binding domain-like"/>
    <property type="match status" value="1"/>
</dbReference>
<dbReference type="Gene3D" id="1.10.10.10">
    <property type="entry name" value="Winged helix-like DNA-binding domain superfamily/Winged helix DNA-binding domain"/>
    <property type="match status" value="1"/>
</dbReference>
<dbReference type="InterPro" id="IPR036390">
    <property type="entry name" value="WH_DNA-bd_sf"/>
</dbReference>
<evidence type="ECO:0000313" key="5">
    <source>
        <dbReference type="EMBL" id="SFN48963.1"/>
    </source>
</evidence>
<gene>
    <name evidence="5" type="ORF">SAMN04489713_102187</name>
</gene>
<dbReference type="PROSITE" id="PS50949">
    <property type="entry name" value="HTH_GNTR"/>
    <property type="match status" value="1"/>
</dbReference>
<reference evidence="5 6" key="1">
    <citation type="submission" date="2016-10" db="EMBL/GenBank/DDBJ databases">
        <authorList>
            <person name="de Groot N.N."/>
        </authorList>
    </citation>
    <scope>NUCLEOTIDE SEQUENCE [LARGE SCALE GENOMIC DNA]</scope>
    <source>
        <strain evidence="5 6">DSM 43067</strain>
    </source>
</reference>
<dbReference type="InParanoid" id="A0A1I4ZFX9"/>
<proteinExistence type="predicted"/>
<evidence type="ECO:0000259" key="4">
    <source>
        <dbReference type="PROSITE" id="PS50949"/>
    </source>
</evidence>
<keyword evidence="1" id="KW-0805">Transcription regulation</keyword>
<dbReference type="PANTHER" id="PTHR43537">
    <property type="entry name" value="TRANSCRIPTIONAL REGULATOR, GNTR FAMILY"/>
    <property type="match status" value="1"/>
</dbReference>
<organism evidence="5 6">
    <name type="scientific">Actinomadura madurae</name>
    <dbReference type="NCBI Taxonomy" id="1993"/>
    <lineage>
        <taxon>Bacteria</taxon>
        <taxon>Bacillati</taxon>
        <taxon>Actinomycetota</taxon>
        <taxon>Actinomycetes</taxon>
        <taxon>Streptosporangiales</taxon>
        <taxon>Thermomonosporaceae</taxon>
        <taxon>Actinomadura</taxon>
    </lineage>
</organism>
<dbReference type="Pfam" id="PF00392">
    <property type="entry name" value="GntR"/>
    <property type="match status" value="1"/>
</dbReference>
<dbReference type="STRING" id="1993.SAMN04489713_102187"/>
<dbReference type="InterPro" id="IPR000524">
    <property type="entry name" value="Tscrpt_reg_HTH_GntR"/>
</dbReference>
<keyword evidence="6" id="KW-1185">Reference proteome</keyword>
<dbReference type="SMART" id="SM00345">
    <property type="entry name" value="HTH_GNTR"/>
    <property type="match status" value="1"/>
</dbReference>
<evidence type="ECO:0000256" key="1">
    <source>
        <dbReference type="ARBA" id="ARBA00023015"/>
    </source>
</evidence>
<accession>A0A1I4ZFX9</accession>
<keyword evidence="2 5" id="KW-0238">DNA-binding</keyword>
<evidence type="ECO:0000256" key="3">
    <source>
        <dbReference type="ARBA" id="ARBA00023163"/>
    </source>
</evidence>
<dbReference type="InterPro" id="IPR011711">
    <property type="entry name" value="GntR_C"/>
</dbReference>
<dbReference type="PANTHER" id="PTHR43537:SF45">
    <property type="entry name" value="GNTR FAMILY REGULATORY PROTEIN"/>
    <property type="match status" value="1"/>
</dbReference>
<dbReference type="RefSeq" id="WP_021598761.1">
    <property type="nucleotide sequence ID" value="NZ_CP083237.1"/>
</dbReference>
<feature type="domain" description="HTH gntR-type" evidence="4">
    <location>
        <begin position="21"/>
        <end position="88"/>
    </location>
</feature>
<keyword evidence="3" id="KW-0804">Transcription</keyword>
<dbReference type="EMBL" id="FOVH01000002">
    <property type="protein sequence ID" value="SFN48963.1"/>
    <property type="molecule type" value="Genomic_DNA"/>
</dbReference>
<dbReference type="Pfam" id="PF07729">
    <property type="entry name" value="FCD"/>
    <property type="match status" value="1"/>
</dbReference>
<evidence type="ECO:0000256" key="2">
    <source>
        <dbReference type="ARBA" id="ARBA00023125"/>
    </source>
</evidence>
<dbReference type="SUPFAM" id="SSF46785">
    <property type="entry name" value="Winged helix' DNA-binding domain"/>
    <property type="match status" value="1"/>
</dbReference>
<dbReference type="GO" id="GO:0003677">
    <property type="term" value="F:DNA binding"/>
    <property type="evidence" value="ECO:0007669"/>
    <property type="project" value="UniProtKB-KW"/>
</dbReference>
<dbReference type="InterPro" id="IPR008920">
    <property type="entry name" value="TF_FadR/GntR_C"/>
</dbReference>
<dbReference type="GeneID" id="99650052"/>
<dbReference type="GO" id="GO:0003700">
    <property type="term" value="F:DNA-binding transcription factor activity"/>
    <property type="evidence" value="ECO:0007669"/>
    <property type="project" value="InterPro"/>
</dbReference>
<dbReference type="SMART" id="SM00895">
    <property type="entry name" value="FCD"/>
    <property type="match status" value="1"/>
</dbReference>
<dbReference type="SUPFAM" id="SSF48008">
    <property type="entry name" value="GntR ligand-binding domain-like"/>
    <property type="match status" value="1"/>
</dbReference>
<dbReference type="eggNOG" id="COG1802">
    <property type="taxonomic scope" value="Bacteria"/>
</dbReference>
<evidence type="ECO:0000313" key="6">
    <source>
        <dbReference type="Proteomes" id="UP000183413"/>
    </source>
</evidence>
<dbReference type="InterPro" id="IPR036388">
    <property type="entry name" value="WH-like_DNA-bd_sf"/>
</dbReference>